<keyword evidence="3" id="KW-1185">Reference proteome</keyword>
<dbReference type="STRING" id="2074.BG845_05612"/>
<proteinExistence type="predicted"/>
<evidence type="ECO:0000313" key="3">
    <source>
        <dbReference type="Proteomes" id="UP000194360"/>
    </source>
</evidence>
<comment type="caution">
    <text evidence="2">The sequence shown here is derived from an EMBL/GenBank/DDBJ whole genome shotgun (WGS) entry which is preliminary data.</text>
</comment>
<feature type="region of interest" description="Disordered" evidence="1">
    <location>
        <begin position="114"/>
        <end position="133"/>
    </location>
</feature>
<gene>
    <name evidence="2" type="ORF">BG845_05612</name>
</gene>
<dbReference type="Gene3D" id="1.10.260.40">
    <property type="entry name" value="lambda repressor-like DNA-binding domains"/>
    <property type="match status" value="1"/>
</dbReference>
<evidence type="ECO:0000313" key="2">
    <source>
        <dbReference type="EMBL" id="OSY36097.1"/>
    </source>
</evidence>
<dbReference type="Proteomes" id="UP000194360">
    <property type="component" value="Unassembled WGS sequence"/>
</dbReference>
<dbReference type="Pfam" id="PF13560">
    <property type="entry name" value="HTH_31"/>
    <property type="match status" value="1"/>
</dbReference>
<protein>
    <submittedName>
        <fullName evidence="2">Uncharacterized protein</fullName>
    </submittedName>
</protein>
<organism evidence="2 3">
    <name type="scientific">Pseudonocardia autotrophica</name>
    <name type="common">Amycolata autotrophica</name>
    <name type="synonym">Nocardia autotrophica</name>
    <dbReference type="NCBI Taxonomy" id="2074"/>
    <lineage>
        <taxon>Bacteria</taxon>
        <taxon>Bacillati</taxon>
        <taxon>Actinomycetota</taxon>
        <taxon>Actinomycetes</taxon>
        <taxon>Pseudonocardiales</taxon>
        <taxon>Pseudonocardiaceae</taxon>
        <taxon>Pseudonocardia</taxon>
    </lineage>
</organism>
<feature type="region of interest" description="Disordered" evidence="1">
    <location>
        <begin position="520"/>
        <end position="539"/>
    </location>
</feature>
<dbReference type="RefSeq" id="WP_125911406.1">
    <property type="nucleotide sequence ID" value="NZ_AP018920.1"/>
</dbReference>
<sequence>MSDPTAGQTPAPTDATEHRVTITITPITDAELAAFVEAFRERFGRKRLVHVPSPWGRHAATIVRAALARDVLAEALAAIERKADDIAEAAMRESRAEELALELSDEVRALRAARDVPAPTDEPDTGVAEPSSTEALRAELAETRAELDRMRDVARTEDAAKRDAMVTADVWKMRADRLATAGDALADAAEDVIDGPTEAHLDDLGAAAEAWRALRAGVPAPGRAGDDEPRPDHFLAKLDGLVNTDDLGALDPEDVRAALDEAQATIRRLRAGGGHTAGQDERLARSEQIGRALTTLRSALGLHHDEVAARAGIHPQRLGALESGAEPDVPAGWIRPILAALAAPADDTAGQDEPAADEVLLVRLDGRKGGQVTVGHSRLPVTTVLRALGRDGTVATARAAYPDLTEEAGRVLAALREDLPSPGTTLPRVIAELSHQRDQGYLDLGNFREAFDAAIDFIERAVSAAPADDTAAPDGSATRPVPPWQVADALRDYRGHPGTQSELEDDWPRAAEIVQWALSITEPPAGSVSPDQDGDTARA</sequence>
<accession>A0A1Y2MN64</accession>
<dbReference type="InterPro" id="IPR010982">
    <property type="entry name" value="Lambda_DNA-bd_dom_sf"/>
</dbReference>
<dbReference type="AlphaFoldDB" id="A0A1Y2MN64"/>
<dbReference type="CDD" id="cd00093">
    <property type="entry name" value="HTH_XRE"/>
    <property type="match status" value="1"/>
</dbReference>
<reference evidence="2 3" key="1">
    <citation type="submission" date="2016-09" db="EMBL/GenBank/DDBJ databases">
        <title>Pseudonocardia autotrophica DSM535, a candidate organism with high potential of specific P450 cytochromes.</title>
        <authorList>
            <person name="Grumaz C."/>
            <person name="Vainshtein Y."/>
            <person name="Kirstahler P."/>
            <person name="Sohn K."/>
        </authorList>
    </citation>
    <scope>NUCLEOTIDE SEQUENCE [LARGE SCALE GENOMIC DNA]</scope>
    <source>
        <strain evidence="2 3">DSM 535</strain>
    </source>
</reference>
<evidence type="ECO:0000256" key="1">
    <source>
        <dbReference type="SAM" id="MobiDB-lite"/>
    </source>
</evidence>
<dbReference type="SUPFAM" id="SSF47413">
    <property type="entry name" value="lambda repressor-like DNA-binding domains"/>
    <property type="match status" value="1"/>
</dbReference>
<dbReference type="EMBL" id="MIGB01000043">
    <property type="protein sequence ID" value="OSY36097.1"/>
    <property type="molecule type" value="Genomic_DNA"/>
</dbReference>
<dbReference type="GO" id="GO:0003677">
    <property type="term" value="F:DNA binding"/>
    <property type="evidence" value="ECO:0007669"/>
    <property type="project" value="InterPro"/>
</dbReference>
<dbReference type="InterPro" id="IPR001387">
    <property type="entry name" value="Cro/C1-type_HTH"/>
</dbReference>
<name>A0A1Y2MN64_PSEAH</name>